<dbReference type="HOGENOM" id="CLU_007884_7_0_1"/>
<dbReference type="PANTHER" id="PTHR22602:SF0">
    <property type="entry name" value="TRANSFERASE CAF17, MITOCHONDRIAL-RELATED"/>
    <property type="match status" value="1"/>
</dbReference>
<proteinExistence type="inferred from homology"/>
<dbReference type="InterPro" id="IPR057460">
    <property type="entry name" value="CAF17_C"/>
</dbReference>
<sequence>MDFSTFTRRAPYICAQCRSQQLHLRHPRAYSSTVSIAPPPPPPPSAAVHLTTRRLISIHGPDSARFLQGLITANLPIPQSDASANQSALSAFYAAFLTAQGRVLHDVFIYPTMGTHWHAEMNNESSDPGFLVEVDAAETEGLMRHLKRHKLRAKLKMAVLEQGEGEVWQVWREGERWTRHGGVARTGSEQGAGAAADERRRRWEDGWPRLTDCRGPSMGQRLLYLPAAQASREGRPTDLEELEQAPLSGYTIRRYLRGVPEGQKEIARDDSLPMNCNIDLMGGIDFKKGCYVGQELTIRTHHTGVVRRRILPVVLYPHGEDVPGKLEYNLQAAEAVEGAMGPMGEEVEMEIRRDDARKRSTGKLIARVGSVGLGMCRLEQMSDLTVSGEGSSYGPDDHFVIAAPDGEAMVGVKAFVPDWLRGRIREPKIQRRVDT</sequence>
<gene>
    <name evidence="7" type="ORF">BAUCODRAFT_120980</name>
</gene>
<dbReference type="OMA" id="NMLVAND"/>
<dbReference type="AlphaFoldDB" id="M2NGE4"/>
<reference evidence="7 8" key="1">
    <citation type="journal article" date="2012" name="PLoS Pathog.">
        <title>Diverse lifestyles and strategies of plant pathogenesis encoded in the genomes of eighteen Dothideomycetes fungi.</title>
        <authorList>
            <person name="Ohm R.A."/>
            <person name="Feau N."/>
            <person name="Henrissat B."/>
            <person name="Schoch C.L."/>
            <person name="Horwitz B.A."/>
            <person name="Barry K.W."/>
            <person name="Condon B.J."/>
            <person name="Copeland A.C."/>
            <person name="Dhillon B."/>
            <person name="Glaser F."/>
            <person name="Hesse C.N."/>
            <person name="Kosti I."/>
            <person name="LaButti K."/>
            <person name="Lindquist E.A."/>
            <person name="Lucas S."/>
            <person name="Salamov A.A."/>
            <person name="Bradshaw R.E."/>
            <person name="Ciuffetti L."/>
            <person name="Hamelin R.C."/>
            <person name="Kema G.H.J."/>
            <person name="Lawrence C."/>
            <person name="Scott J.A."/>
            <person name="Spatafora J.W."/>
            <person name="Turgeon B.G."/>
            <person name="de Wit P.J.G.M."/>
            <person name="Zhong S."/>
            <person name="Goodwin S.B."/>
            <person name="Grigoriev I.V."/>
        </authorList>
    </citation>
    <scope>NUCLEOTIDE SEQUENCE [LARGE SCALE GENOMIC DNA]</scope>
    <source>
        <strain evidence="7 8">UAMH 10762</strain>
    </source>
</reference>
<evidence type="ECO:0000256" key="5">
    <source>
        <dbReference type="ARBA" id="ARBA00093637"/>
    </source>
</evidence>
<evidence type="ECO:0000256" key="1">
    <source>
        <dbReference type="ARBA" id="ARBA00004305"/>
    </source>
</evidence>
<dbReference type="NCBIfam" id="TIGR03317">
    <property type="entry name" value="ygfZ_signature"/>
    <property type="match status" value="1"/>
</dbReference>
<dbReference type="OrthoDB" id="191995at2759"/>
<comment type="subcellular location">
    <subcellularLocation>
        <location evidence="1">Mitochondrion matrix</location>
    </subcellularLocation>
</comment>
<dbReference type="InterPro" id="IPR017703">
    <property type="entry name" value="YgfZ/GCV_T_CS"/>
</dbReference>
<evidence type="ECO:0000256" key="2">
    <source>
        <dbReference type="ARBA" id="ARBA00022946"/>
    </source>
</evidence>
<dbReference type="STRING" id="717646.M2NGE4"/>
<dbReference type="Proteomes" id="UP000011761">
    <property type="component" value="Unassembled WGS sequence"/>
</dbReference>
<evidence type="ECO:0000259" key="6">
    <source>
        <dbReference type="Pfam" id="PF25455"/>
    </source>
</evidence>
<accession>M2NGE4</accession>
<dbReference type="SUPFAM" id="SSF103025">
    <property type="entry name" value="Folate-binding domain"/>
    <property type="match status" value="1"/>
</dbReference>
<dbReference type="Pfam" id="PF25455">
    <property type="entry name" value="Beta-barrel_CAF17_C"/>
    <property type="match status" value="1"/>
</dbReference>
<organism evidence="7 8">
    <name type="scientific">Baudoinia panamericana (strain UAMH 10762)</name>
    <name type="common">Angels' share fungus</name>
    <name type="synonym">Baudoinia compniacensis (strain UAMH 10762)</name>
    <dbReference type="NCBI Taxonomy" id="717646"/>
    <lineage>
        <taxon>Eukaryota</taxon>
        <taxon>Fungi</taxon>
        <taxon>Dikarya</taxon>
        <taxon>Ascomycota</taxon>
        <taxon>Pezizomycotina</taxon>
        <taxon>Dothideomycetes</taxon>
        <taxon>Dothideomycetidae</taxon>
        <taxon>Mycosphaerellales</taxon>
        <taxon>Teratosphaeriaceae</taxon>
        <taxon>Baudoinia</taxon>
    </lineage>
</organism>
<dbReference type="KEGG" id="bcom:BAUCODRAFT_120980"/>
<dbReference type="InterPro" id="IPR027266">
    <property type="entry name" value="TrmE/GcvT-like"/>
</dbReference>
<comment type="similarity">
    <text evidence="4">Belongs to the GcvT family. CAF17/IBA57 subfamily.</text>
</comment>
<dbReference type="Gene3D" id="3.30.1360.120">
    <property type="entry name" value="Probable tRNA modification gtpase trme, domain 1"/>
    <property type="match status" value="1"/>
</dbReference>
<dbReference type="GO" id="GO:0005759">
    <property type="term" value="C:mitochondrial matrix"/>
    <property type="evidence" value="ECO:0007669"/>
    <property type="project" value="UniProtKB-SubCell"/>
</dbReference>
<evidence type="ECO:0000256" key="4">
    <source>
        <dbReference type="ARBA" id="ARBA00093447"/>
    </source>
</evidence>
<keyword evidence="3" id="KW-0496">Mitochondrion</keyword>
<keyword evidence="2" id="KW-0809">Transit peptide</keyword>
<dbReference type="GeneID" id="19107554"/>
<evidence type="ECO:0000256" key="3">
    <source>
        <dbReference type="ARBA" id="ARBA00023128"/>
    </source>
</evidence>
<evidence type="ECO:0000313" key="8">
    <source>
        <dbReference type="Proteomes" id="UP000011761"/>
    </source>
</evidence>
<dbReference type="InterPro" id="IPR045179">
    <property type="entry name" value="YgfZ/GcvT"/>
</dbReference>
<dbReference type="eggNOG" id="KOG2929">
    <property type="taxonomic scope" value="Eukaryota"/>
</dbReference>
<evidence type="ECO:0000313" key="7">
    <source>
        <dbReference type="EMBL" id="EMC98055.1"/>
    </source>
</evidence>
<dbReference type="GO" id="GO:0016226">
    <property type="term" value="P:iron-sulfur cluster assembly"/>
    <property type="evidence" value="ECO:0007669"/>
    <property type="project" value="TreeGrafter"/>
</dbReference>
<feature type="domain" description="CAF17 C-terminal" evidence="6">
    <location>
        <begin position="307"/>
        <end position="420"/>
    </location>
</feature>
<dbReference type="EMBL" id="KB445553">
    <property type="protein sequence ID" value="EMC98055.1"/>
    <property type="molecule type" value="Genomic_DNA"/>
</dbReference>
<dbReference type="RefSeq" id="XP_007674872.1">
    <property type="nucleotide sequence ID" value="XM_007676682.1"/>
</dbReference>
<keyword evidence="8" id="KW-1185">Reference proteome</keyword>
<dbReference type="PANTHER" id="PTHR22602">
    <property type="entry name" value="TRANSFERASE CAF17, MITOCHONDRIAL-RELATED"/>
    <property type="match status" value="1"/>
</dbReference>
<protein>
    <recommendedName>
        <fullName evidence="5">Iron-sulfur cluster assembly factor IBA57 homolog, mitochondrial</fullName>
    </recommendedName>
</protein>
<name>M2NGE4_BAUPA</name>